<gene>
    <name evidence="3" type="ORF">ENP47_05940</name>
</gene>
<feature type="transmembrane region" description="Helical" evidence="2">
    <location>
        <begin position="212"/>
        <end position="230"/>
    </location>
</feature>
<feature type="transmembrane region" description="Helical" evidence="2">
    <location>
        <begin position="242"/>
        <end position="261"/>
    </location>
</feature>
<proteinExistence type="predicted"/>
<reference evidence="3" key="1">
    <citation type="journal article" date="2020" name="mSystems">
        <title>Genome- and Community-Level Interaction Insights into Carbon Utilization and Element Cycling Functions of Hydrothermarchaeota in Hydrothermal Sediment.</title>
        <authorList>
            <person name="Zhou Z."/>
            <person name="Liu Y."/>
            <person name="Xu W."/>
            <person name="Pan J."/>
            <person name="Luo Z.H."/>
            <person name="Li M."/>
        </authorList>
    </citation>
    <scope>NUCLEOTIDE SEQUENCE [LARGE SCALE GENOMIC DNA]</scope>
    <source>
        <strain evidence="3">SpSt-222</strain>
    </source>
</reference>
<protein>
    <submittedName>
        <fullName evidence="3">Uncharacterized protein</fullName>
    </submittedName>
</protein>
<sequence>MGWMSQHETIEDARWEPPRSSTAISQTRPARQMPAGLRLDVGWLIATRLLVASLYLAAAAWPQRLTLLVLVAGVACVCLLAASPWFRLPLRLRTASAVEAMTIGLVTPFAAVQAYVASSGATMTTGGLLLALETGTAITATMIAGAALVERRSDIWSPLARSLVLWPLLVVPVSVLPSAQDGSTRSLSLALGGGFLAAALVTVVARLAPAAAARWVIAAGTLAYGAIILFNNGATSLWNRPLFASVLWMLEVGVASLLFSVTARQWCLRVLQAIWFTAFLARPRR</sequence>
<keyword evidence="2" id="KW-1133">Transmembrane helix</keyword>
<feature type="transmembrane region" description="Helical" evidence="2">
    <location>
        <begin position="186"/>
        <end position="205"/>
    </location>
</feature>
<evidence type="ECO:0000256" key="1">
    <source>
        <dbReference type="SAM" id="MobiDB-lite"/>
    </source>
</evidence>
<feature type="transmembrane region" description="Helical" evidence="2">
    <location>
        <begin position="41"/>
        <end position="61"/>
    </location>
</feature>
<dbReference type="AlphaFoldDB" id="A0A7C2B1G7"/>
<feature type="transmembrane region" description="Helical" evidence="2">
    <location>
        <begin position="128"/>
        <end position="149"/>
    </location>
</feature>
<accession>A0A7C2B1G7</accession>
<comment type="caution">
    <text evidence="3">The sequence shown here is derived from an EMBL/GenBank/DDBJ whole genome shotgun (WGS) entry which is preliminary data.</text>
</comment>
<keyword evidence="2" id="KW-0472">Membrane</keyword>
<evidence type="ECO:0000313" key="3">
    <source>
        <dbReference type="EMBL" id="HEF65117.1"/>
    </source>
</evidence>
<feature type="transmembrane region" description="Helical" evidence="2">
    <location>
        <begin position="67"/>
        <end position="86"/>
    </location>
</feature>
<feature type="compositionally biased region" description="Basic and acidic residues" evidence="1">
    <location>
        <begin position="8"/>
        <end position="17"/>
    </location>
</feature>
<feature type="transmembrane region" description="Helical" evidence="2">
    <location>
        <begin position="98"/>
        <end position="116"/>
    </location>
</feature>
<name>A0A7C2B1G7_THERO</name>
<feature type="transmembrane region" description="Helical" evidence="2">
    <location>
        <begin position="161"/>
        <end position="180"/>
    </location>
</feature>
<feature type="compositionally biased region" description="Polar residues" evidence="1">
    <location>
        <begin position="19"/>
        <end position="29"/>
    </location>
</feature>
<evidence type="ECO:0000256" key="2">
    <source>
        <dbReference type="SAM" id="Phobius"/>
    </source>
</evidence>
<organism evidence="3">
    <name type="scientific">Thermomicrobium roseum</name>
    <dbReference type="NCBI Taxonomy" id="500"/>
    <lineage>
        <taxon>Bacteria</taxon>
        <taxon>Pseudomonadati</taxon>
        <taxon>Thermomicrobiota</taxon>
        <taxon>Thermomicrobia</taxon>
        <taxon>Thermomicrobiales</taxon>
        <taxon>Thermomicrobiaceae</taxon>
        <taxon>Thermomicrobium</taxon>
    </lineage>
</organism>
<keyword evidence="2" id="KW-0812">Transmembrane</keyword>
<feature type="region of interest" description="Disordered" evidence="1">
    <location>
        <begin position="1"/>
        <end position="29"/>
    </location>
</feature>
<dbReference type="EMBL" id="DSJL01000010">
    <property type="protein sequence ID" value="HEF65117.1"/>
    <property type="molecule type" value="Genomic_DNA"/>
</dbReference>